<dbReference type="KEGG" id="vg:55600052"/>
<dbReference type="GeneID" id="55600052"/>
<organism evidence="1 2">
    <name type="scientific">Streptomyces phage Blueeyedbeauty</name>
    <dbReference type="NCBI Taxonomy" id="2250336"/>
    <lineage>
        <taxon>Viruses</taxon>
        <taxon>Duplodnaviria</taxon>
        <taxon>Heunggongvirae</taxon>
        <taxon>Uroviricota</taxon>
        <taxon>Caudoviricetes</taxon>
        <taxon>Stanwilliamsviridae</taxon>
        <taxon>Loccivirinae</taxon>
        <taxon>Annadreamyvirus</taxon>
        <taxon>Annadreamyvirus blueeyedbeauty</taxon>
    </lineage>
</organism>
<sequence length="65" mass="7525">MAVLTYTVGRLRRKEFRATLSEFSMKGKVDNYEEVKGFLDSRFVIDASIDNHVEIIKSLDVNLEE</sequence>
<dbReference type="RefSeq" id="YP_009839423.1">
    <property type="nucleotide sequence ID" value="NC_048720.1"/>
</dbReference>
<gene>
    <name evidence="1" type="primary">262</name>
    <name evidence="1" type="ORF">SEA_BLUEEYEDBEAUTY_262</name>
</gene>
<dbReference type="Proteomes" id="UP000258408">
    <property type="component" value="Segment"/>
</dbReference>
<evidence type="ECO:0000313" key="1">
    <source>
        <dbReference type="EMBL" id="AXH49369.1"/>
    </source>
</evidence>
<evidence type="ECO:0000313" key="2">
    <source>
        <dbReference type="Proteomes" id="UP000258408"/>
    </source>
</evidence>
<protein>
    <submittedName>
        <fullName evidence="1">Uncharacterized protein</fullName>
    </submittedName>
</protein>
<reference evidence="1 2" key="1">
    <citation type="submission" date="2018-06" db="EMBL/GenBank/DDBJ databases">
        <authorList>
            <person name="Luttrell C.E."/>
            <person name="Myers K.N."/>
            <person name="Simpson A.N."/>
            <person name="Sulollari A."/>
            <person name="Suri N."/>
            <person name="Nayek S."/>
            <person name="Bhuiyan S."/>
            <person name="Smith B.R."/>
            <person name="Hughes L.E."/>
            <person name="Garlena R.A."/>
            <person name="Russell D.A."/>
            <person name="Pope W.H."/>
            <person name="Jacobs-Sera D."/>
            <person name="Hatfull G.F."/>
        </authorList>
    </citation>
    <scope>NUCLEOTIDE SEQUENCE [LARGE SCALE GENOMIC DNA]</scope>
</reference>
<accession>A0A345L267</accession>
<dbReference type="EMBL" id="MH536814">
    <property type="protein sequence ID" value="AXH49369.1"/>
    <property type="molecule type" value="Genomic_DNA"/>
</dbReference>
<name>A0A345L267_9CAUD</name>
<keyword evidence="2" id="KW-1185">Reference proteome</keyword>
<proteinExistence type="predicted"/>